<comment type="caution">
    <text evidence="3">The sequence shown here is derived from an EMBL/GenBank/DDBJ whole genome shotgun (WGS) entry which is preliminary data.</text>
</comment>
<reference evidence="3 4" key="1">
    <citation type="submission" date="2019-08" db="EMBL/GenBank/DDBJ databases">
        <authorList>
            <person name="Khan S.A."/>
            <person name="Jeon C.O."/>
            <person name="Jeong S.E."/>
        </authorList>
    </citation>
    <scope>NUCLEOTIDE SEQUENCE [LARGE SCALE GENOMIC DNA]</scope>
    <source>
        <strain evidence="4">IMCC1728</strain>
    </source>
</reference>
<feature type="transmembrane region" description="Helical" evidence="1">
    <location>
        <begin position="20"/>
        <end position="42"/>
    </location>
</feature>
<accession>A0A5C6U3P9</accession>
<name>A0A5C6U3P9_9BURK</name>
<organism evidence="3 4">
    <name type="scientific">Piscinibacter aquaticus</name>
    <dbReference type="NCBI Taxonomy" id="392597"/>
    <lineage>
        <taxon>Bacteria</taxon>
        <taxon>Pseudomonadati</taxon>
        <taxon>Pseudomonadota</taxon>
        <taxon>Betaproteobacteria</taxon>
        <taxon>Burkholderiales</taxon>
        <taxon>Sphaerotilaceae</taxon>
        <taxon>Piscinibacter</taxon>
    </lineage>
</organism>
<dbReference type="Proteomes" id="UP000321832">
    <property type="component" value="Unassembled WGS sequence"/>
</dbReference>
<feature type="transmembrane region" description="Helical" evidence="1">
    <location>
        <begin position="130"/>
        <end position="150"/>
    </location>
</feature>
<keyword evidence="1" id="KW-0812">Transmembrane</keyword>
<gene>
    <name evidence="3" type="ORF">FSC37_11350</name>
</gene>
<dbReference type="EMBL" id="VOPW01000001">
    <property type="protein sequence ID" value="TXC66278.1"/>
    <property type="molecule type" value="Genomic_DNA"/>
</dbReference>
<keyword evidence="4" id="KW-1185">Reference proteome</keyword>
<evidence type="ECO:0000313" key="4">
    <source>
        <dbReference type="Proteomes" id="UP000321832"/>
    </source>
</evidence>
<evidence type="ECO:0000259" key="2">
    <source>
        <dbReference type="Pfam" id="PF07331"/>
    </source>
</evidence>
<dbReference type="AlphaFoldDB" id="A0A5C6U3P9"/>
<sequence>MTDEKEAGDENVVGNRGPEIGMAIFLLAIGGLVVTDSIRVGIGWADDGPRSGYFPFYVGLFLIASSGWTLLRALIGKSPLKGEFATREQLGLVFAVLVPMVAYVALIAGLGIYVASFLLIAYFMKRHGKYGWPVTAAVAAAVPIAFFLLFERWFLVLLPKGPLERALGF</sequence>
<feature type="transmembrane region" description="Helical" evidence="1">
    <location>
        <begin position="54"/>
        <end position="71"/>
    </location>
</feature>
<feature type="domain" description="DUF1468" evidence="2">
    <location>
        <begin position="22"/>
        <end position="159"/>
    </location>
</feature>
<dbReference type="Pfam" id="PF07331">
    <property type="entry name" value="TctB"/>
    <property type="match status" value="1"/>
</dbReference>
<dbReference type="InterPro" id="IPR009936">
    <property type="entry name" value="DUF1468"/>
</dbReference>
<proteinExistence type="predicted"/>
<evidence type="ECO:0000256" key="1">
    <source>
        <dbReference type="SAM" id="Phobius"/>
    </source>
</evidence>
<keyword evidence="1" id="KW-0472">Membrane</keyword>
<keyword evidence="1" id="KW-1133">Transmembrane helix</keyword>
<evidence type="ECO:0000313" key="3">
    <source>
        <dbReference type="EMBL" id="TXC66278.1"/>
    </source>
</evidence>
<protein>
    <submittedName>
        <fullName evidence="3">Tripartite tricarboxylate transporter TctB family protein</fullName>
    </submittedName>
</protein>
<feature type="transmembrane region" description="Helical" evidence="1">
    <location>
        <begin position="92"/>
        <end position="124"/>
    </location>
</feature>